<evidence type="ECO:0000313" key="13">
    <source>
        <dbReference type="Proteomes" id="UP000288216"/>
    </source>
</evidence>
<dbReference type="CDD" id="cd16594">
    <property type="entry name" value="RING-HC_TRIM7-like_C-IV"/>
    <property type="match status" value="1"/>
</dbReference>
<keyword evidence="13" id="KW-1185">Reference proteome</keyword>
<dbReference type="SMART" id="SM00589">
    <property type="entry name" value="PRY"/>
    <property type="match status" value="1"/>
</dbReference>
<dbReference type="InterPro" id="IPR001841">
    <property type="entry name" value="Znf_RING"/>
</dbReference>
<dbReference type="InterPro" id="IPR013320">
    <property type="entry name" value="ConA-like_dom_sf"/>
</dbReference>
<comment type="caution">
    <text evidence="7">Lacks conserved residue(s) required for the propagation of feature annotation.</text>
</comment>
<dbReference type="SUPFAM" id="SSF57850">
    <property type="entry name" value="RING/U-box"/>
    <property type="match status" value="1"/>
</dbReference>
<evidence type="ECO:0000259" key="9">
    <source>
        <dbReference type="PROSITE" id="PS50089"/>
    </source>
</evidence>
<feature type="domain" description="RING-type" evidence="9">
    <location>
        <begin position="16"/>
        <end position="55"/>
    </location>
</feature>
<proteinExistence type="predicted"/>
<dbReference type="OrthoDB" id="8626508at2759"/>
<dbReference type="Gene3D" id="3.30.40.10">
    <property type="entry name" value="Zinc/RING finger domain, C3HC4 (zinc finger)"/>
    <property type="match status" value="1"/>
</dbReference>
<evidence type="ECO:0000256" key="1">
    <source>
        <dbReference type="ARBA" id="ARBA00004613"/>
    </source>
</evidence>
<dbReference type="PROSITE" id="PS51132">
    <property type="entry name" value="OLF"/>
    <property type="match status" value="1"/>
</dbReference>
<evidence type="ECO:0000256" key="6">
    <source>
        <dbReference type="PROSITE-ProRule" id="PRU00024"/>
    </source>
</evidence>
<dbReference type="SMART" id="SM00336">
    <property type="entry name" value="BBOX"/>
    <property type="match status" value="1"/>
</dbReference>
<dbReference type="SUPFAM" id="SSF57845">
    <property type="entry name" value="B-box zinc-binding domain"/>
    <property type="match status" value="1"/>
</dbReference>
<dbReference type="Gene3D" id="3.30.160.60">
    <property type="entry name" value="Classic Zinc Finger"/>
    <property type="match status" value="1"/>
</dbReference>
<keyword evidence="3" id="KW-0479">Metal-binding</keyword>
<dbReference type="AlphaFoldDB" id="A0A401PD79"/>
<dbReference type="STRING" id="75743.A0A401PD79"/>
<keyword evidence="4 6" id="KW-0863">Zinc-finger</keyword>
<feature type="domain" description="Olfactomedin-like" evidence="11">
    <location>
        <begin position="625"/>
        <end position="883"/>
    </location>
</feature>
<feature type="coiled-coil region" evidence="8">
    <location>
        <begin position="187"/>
        <end position="243"/>
    </location>
</feature>
<dbReference type="GO" id="GO:0008270">
    <property type="term" value="F:zinc ion binding"/>
    <property type="evidence" value="ECO:0007669"/>
    <property type="project" value="UniProtKB-KW"/>
</dbReference>
<dbReference type="PANTHER" id="PTHR23192">
    <property type="entry name" value="OLFACTOMEDIN-RELATED"/>
    <property type="match status" value="1"/>
</dbReference>
<sequence>MASRQQAESWTEEAVCPICLDFFTDPVILECGHNFCRSCISQCWEKREINSCPECGENFPERNFRTNRALGNLAQKARNLKLNRKEKESKLHCEEHQEELKLFCETDKKLICLICRDSQEHKSHNFVSIKKAAEILKGRVKSSLDSLTEKKSAVLETELKQKGKISEVREQSSSLQTHITSEFGKMHQILTEKEQRLLRDLREEEEKVLKTMEKNLREIQENLNSIEEKLSKLQKQMEQKDKLVFLKEEACRKRRINDETRSLSVSAAALSIGKFKGPLQYIAWREMINSINPAPASLTLDPKTANSWVIVSEDRTSVRLGDKRQLLTDIPQSSWTGRDDVAVQAVGAGGASRASDTMRAGLMVFTLLLNSVLVTLSQIKAVLRRTEEADCNCASKMPSPEETGWSGDKAWAGGLHPQEMASSASKCKCYCGVDPCEGKSKQEAVRTKIQVSDLTTIQALATDLQEIFDNAETKRLNSFSAKLNSQLKKLEKRLERNVPSVNTLLKETFERIVQHRFIYQNFSITMKNARKEISKLNFLLQKQQLFPPDTSAKGLVKLNPSKPSSLNGNMSKNISPKYLSSSQSPATRTPWVRPHTTTAHPAVPFTKAVTGTPPDENGNMIQEDGCGGTPVMIRDPRTHSSYGRGEGVWMKDSVINQERVYVANYFFGTTLIEFRSLEHFRLGRWSNTYKLPYSWMGTGHAVYNGSFYYNKAYTRNIIRYDLGQRAAASWASLDDLVTGPSQLFGWKGYSEVDFTVDEGGLWVAYFSSDFGYLPEEVLVLSQLDPVDLTARKETTWKTQVQRSWYSNYFLICGVFYAVDLRGEQKEGTITYAFDTHTGFESNPGLIIHSKYSYLTQLDYNPTDKLLYAWDNGFQVTYNVLFTY</sequence>
<evidence type="ECO:0000256" key="3">
    <source>
        <dbReference type="ARBA" id="ARBA00022723"/>
    </source>
</evidence>
<dbReference type="Pfam" id="PF00643">
    <property type="entry name" value="zf-B_box"/>
    <property type="match status" value="1"/>
</dbReference>
<dbReference type="PRINTS" id="PR01407">
    <property type="entry name" value="BUTYPHLNCDUF"/>
</dbReference>
<evidence type="ECO:0000313" key="12">
    <source>
        <dbReference type="EMBL" id="GCB71083.1"/>
    </source>
</evidence>
<feature type="domain" description="B box-type" evidence="10">
    <location>
        <begin position="88"/>
        <end position="129"/>
    </location>
</feature>
<dbReference type="Gene3D" id="2.60.120.920">
    <property type="match status" value="1"/>
</dbReference>
<gene>
    <name evidence="12" type="ORF">scyTo_0008763</name>
</gene>
<dbReference type="InterPro" id="IPR003112">
    <property type="entry name" value="Olfac-like_dom"/>
</dbReference>
<dbReference type="Pfam" id="PF13765">
    <property type="entry name" value="PRY"/>
    <property type="match status" value="1"/>
</dbReference>
<feature type="coiled-coil region" evidence="8">
    <location>
        <begin position="70"/>
        <end position="97"/>
    </location>
</feature>
<protein>
    <recommendedName>
        <fullName evidence="14">RING-type domain-containing protein</fullName>
    </recommendedName>
</protein>
<dbReference type="SUPFAM" id="SSF49899">
    <property type="entry name" value="Concanavalin A-like lectins/glucanases"/>
    <property type="match status" value="1"/>
</dbReference>
<evidence type="ECO:0000256" key="4">
    <source>
        <dbReference type="ARBA" id="ARBA00022771"/>
    </source>
</evidence>
<keyword evidence="5" id="KW-0862">Zinc</keyword>
<evidence type="ECO:0008006" key="14">
    <source>
        <dbReference type="Google" id="ProtNLM"/>
    </source>
</evidence>
<dbReference type="InterPro" id="IPR000315">
    <property type="entry name" value="Znf_B-box"/>
</dbReference>
<dbReference type="InterPro" id="IPR003879">
    <property type="entry name" value="Butyrophylin_SPRY"/>
</dbReference>
<evidence type="ECO:0000256" key="7">
    <source>
        <dbReference type="PROSITE-ProRule" id="PRU00446"/>
    </source>
</evidence>
<organism evidence="12 13">
    <name type="scientific">Scyliorhinus torazame</name>
    <name type="common">Cloudy catshark</name>
    <name type="synonym">Catulus torazame</name>
    <dbReference type="NCBI Taxonomy" id="75743"/>
    <lineage>
        <taxon>Eukaryota</taxon>
        <taxon>Metazoa</taxon>
        <taxon>Chordata</taxon>
        <taxon>Craniata</taxon>
        <taxon>Vertebrata</taxon>
        <taxon>Chondrichthyes</taxon>
        <taxon>Elasmobranchii</taxon>
        <taxon>Galeomorphii</taxon>
        <taxon>Galeoidea</taxon>
        <taxon>Carcharhiniformes</taxon>
        <taxon>Scyliorhinidae</taxon>
        <taxon>Scyliorhinus</taxon>
    </lineage>
</organism>
<dbReference type="Pfam" id="PF15227">
    <property type="entry name" value="zf-C3HC4_4"/>
    <property type="match status" value="1"/>
</dbReference>
<dbReference type="SMART" id="SM00184">
    <property type="entry name" value="RING"/>
    <property type="match status" value="1"/>
</dbReference>
<evidence type="ECO:0000259" key="10">
    <source>
        <dbReference type="PROSITE" id="PS50119"/>
    </source>
</evidence>
<evidence type="ECO:0000256" key="5">
    <source>
        <dbReference type="ARBA" id="ARBA00022833"/>
    </source>
</evidence>
<evidence type="ECO:0000256" key="8">
    <source>
        <dbReference type="SAM" id="Coils"/>
    </source>
</evidence>
<dbReference type="InterPro" id="IPR013083">
    <property type="entry name" value="Znf_RING/FYVE/PHD"/>
</dbReference>
<dbReference type="CDD" id="cd19800">
    <property type="entry name" value="Bbox2_xNF7-like"/>
    <property type="match status" value="1"/>
</dbReference>
<name>A0A401PD79_SCYTO</name>
<dbReference type="InterPro" id="IPR050605">
    <property type="entry name" value="Olfactomedin-like_domain"/>
</dbReference>
<dbReference type="Pfam" id="PF02191">
    <property type="entry name" value="OLF"/>
    <property type="match status" value="1"/>
</dbReference>
<keyword evidence="2" id="KW-0964">Secreted</keyword>
<comment type="caution">
    <text evidence="12">The sequence shown here is derived from an EMBL/GenBank/DDBJ whole genome shotgun (WGS) entry which is preliminary data.</text>
</comment>
<dbReference type="InterPro" id="IPR043136">
    <property type="entry name" value="B30.2/SPRY_sf"/>
</dbReference>
<dbReference type="Proteomes" id="UP000288216">
    <property type="component" value="Unassembled WGS sequence"/>
</dbReference>
<dbReference type="PROSITE" id="PS50089">
    <property type="entry name" value="ZF_RING_2"/>
    <property type="match status" value="1"/>
</dbReference>
<reference evidence="12 13" key="1">
    <citation type="journal article" date="2018" name="Nat. Ecol. Evol.">
        <title>Shark genomes provide insights into elasmobranch evolution and the origin of vertebrates.</title>
        <authorList>
            <person name="Hara Y"/>
            <person name="Yamaguchi K"/>
            <person name="Onimaru K"/>
            <person name="Kadota M"/>
            <person name="Koyanagi M"/>
            <person name="Keeley SD"/>
            <person name="Tatsumi K"/>
            <person name="Tanaka K"/>
            <person name="Motone F"/>
            <person name="Kageyama Y"/>
            <person name="Nozu R"/>
            <person name="Adachi N"/>
            <person name="Nishimura O"/>
            <person name="Nakagawa R"/>
            <person name="Tanegashima C"/>
            <person name="Kiyatake I"/>
            <person name="Matsumoto R"/>
            <person name="Murakumo K"/>
            <person name="Nishida K"/>
            <person name="Terakita A"/>
            <person name="Kuratani S"/>
            <person name="Sato K"/>
            <person name="Hyodo S Kuraku.S."/>
        </authorList>
    </citation>
    <scope>NUCLEOTIDE SEQUENCE [LARGE SCALE GENOMIC DNA]</scope>
</reference>
<dbReference type="InterPro" id="IPR017907">
    <property type="entry name" value="Znf_RING_CS"/>
</dbReference>
<dbReference type="PANTHER" id="PTHR23192:SF37">
    <property type="entry name" value="OLFACTOMEDIN-LIKE PROTEIN 2B"/>
    <property type="match status" value="1"/>
</dbReference>
<dbReference type="PROSITE" id="PS00518">
    <property type="entry name" value="ZF_RING_1"/>
    <property type="match status" value="1"/>
</dbReference>
<keyword evidence="8" id="KW-0175">Coiled coil</keyword>
<evidence type="ECO:0000259" key="11">
    <source>
        <dbReference type="PROSITE" id="PS51132"/>
    </source>
</evidence>
<dbReference type="PROSITE" id="PS50119">
    <property type="entry name" value="ZF_BBOX"/>
    <property type="match status" value="1"/>
</dbReference>
<evidence type="ECO:0000256" key="2">
    <source>
        <dbReference type="ARBA" id="ARBA00022525"/>
    </source>
</evidence>
<comment type="subcellular location">
    <subcellularLocation>
        <location evidence="1">Secreted</location>
    </subcellularLocation>
</comment>
<dbReference type="SMART" id="SM00284">
    <property type="entry name" value="OLF"/>
    <property type="match status" value="1"/>
</dbReference>
<dbReference type="GO" id="GO:0007165">
    <property type="term" value="P:signal transduction"/>
    <property type="evidence" value="ECO:0007669"/>
    <property type="project" value="TreeGrafter"/>
</dbReference>
<dbReference type="GO" id="GO:0005615">
    <property type="term" value="C:extracellular space"/>
    <property type="evidence" value="ECO:0007669"/>
    <property type="project" value="TreeGrafter"/>
</dbReference>
<dbReference type="EMBL" id="BFAA01003407">
    <property type="protein sequence ID" value="GCB71083.1"/>
    <property type="molecule type" value="Genomic_DNA"/>
</dbReference>
<accession>A0A401PD79</accession>
<dbReference type="InterPro" id="IPR006574">
    <property type="entry name" value="PRY"/>
</dbReference>